<evidence type="ECO:0008006" key="4">
    <source>
        <dbReference type="Google" id="ProtNLM"/>
    </source>
</evidence>
<reference evidence="2 3" key="1">
    <citation type="journal article" date="2009" name="Stand. Genomic Sci.">
        <title>Complete genome sequence of Cryptobacterium curtum type strain (12-3).</title>
        <authorList>
            <person name="Mavrommatis K."/>
            <person name="Pukall R."/>
            <person name="Rohde C."/>
            <person name="Chen F."/>
            <person name="Sims D."/>
            <person name="Brettin T."/>
            <person name="Kuske C."/>
            <person name="Detter J.C."/>
            <person name="Han C."/>
            <person name="Lapidus A."/>
            <person name="Copeland A."/>
            <person name="Glavina Del Rio T."/>
            <person name="Nolan M."/>
            <person name="Lucas S."/>
            <person name="Tice H."/>
            <person name="Cheng J.F."/>
            <person name="Bruce D."/>
            <person name="Goodwin L."/>
            <person name="Pitluck S."/>
            <person name="Ovchinnikova G."/>
            <person name="Pati A."/>
            <person name="Ivanova N."/>
            <person name="Chen A."/>
            <person name="Palaniappan K."/>
            <person name="Chain P."/>
            <person name="D'haeseleer P."/>
            <person name="Goker M."/>
            <person name="Bristow J."/>
            <person name="Eisen J.A."/>
            <person name="Markowitz V."/>
            <person name="Hugenholtz P."/>
            <person name="Rohde M."/>
            <person name="Klenk H.P."/>
            <person name="Kyrpides N.C."/>
        </authorList>
    </citation>
    <scope>NUCLEOTIDE SEQUENCE [LARGE SCALE GENOMIC DNA]</scope>
    <source>
        <strain evidence="3">ATCC 700683 / DSM 15641 / 12-3</strain>
    </source>
</reference>
<dbReference type="RefSeq" id="WP_012802825.1">
    <property type="nucleotide sequence ID" value="NC_013170.1"/>
</dbReference>
<feature type="transmembrane region" description="Helical" evidence="1">
    <location>
        <begin position="244"/>
        <end position="267"/>
    </location>
</feature>
<evidence type="ECO:0000313" key="3">
    <source>
        <dbReference type="Proteomes" id="UP000000954"/>
    </source>
</evidence>
<keyword evidence="1" id="KW-0812">Transmembrane</keyword>
<dbReference type="eggNOG" id="COG4200">
    <property type="taxonomic scope" value="Bacteria"/>
</dbReference>
<dbReference type="KEGG" id="ccu:Ccur_04140"/>
<organism evidence="2 3">
    <name type="scientific">Cryptobacterium curtum (strain ATCC 700683 / DSM 15641 / CCUG 43107 / 12-3)</name>
    <dbReference type="NCBI Taxonomy" id="469378"/>
    <lineage>
        <taxon>Bacteria</taxon>
        <taxon>Bacillati</taxon>
        <taxon>Actinomycetota</taxon>
        <taxon>Coriobacteriia</taxon>
        <taxon>Eggerthellales</taxon>
        <taxon>Eggerthellaceae</taxon>
        <taxon>Cryptobacterium</taxon>
    </lineage>
</organism>
<sequence>MKWQHKTNQNNQVNQATYRRGSFLVALRAEMMKSRHGTPVKLACALTLPFLLMATLMTVRAPELGLQYSPWNYWYALLMPVSITLVATTIAKADARLGNRAILSSGMPLERIWVAKCTWCLILSLVSNLIVFVIYTVLSLVLPQGAASLPSMFATALALTLVSSWIIPATLFLTMRVGTLSGIFIPLAAQLLLSFSWSLVPLWPVCPPTATIVLPTAFLPVLPTGEPASDGLALVESIAQTGNVVLALIVAGVVTALIAVAGAAWLARSEELR</sequence>
<dbReference type="STRING" id="469378.Ccur_04140"/>
<keyword evidence="1" id="KW-0472">Membrane</keyword>
<feature type="transmembrane region" description="Helical" evidence="1">
    <location>
        <begin position="73"/>
        <end position="91"/>
    </location>
</feature>
<feature type="transmembrane region" description="Helical" evidence="1">
    <location>
        <begin position="112"/>
        <end position="138"/>
    </location>
</feature>
<dbReference type="CDD" id="cd21807">
    <property type="entry name" value="ABC-2_lan_permease_MutE_EpiE-like"/>
    <property type="match status" value="1"/>
</dbReference>
<evidence type="ECO:0000313" key="2">
    <source>
        <dbReference type="EMBL" id="ACU94137.1"/>
    </source>
</evidence>
<feature type="transmembrane region" description="Helical" evidence="1">
    <location>
        <begin position="180"/>
        <end position="200"/>
    </location>
</feature>
<proteinExistence type="predicted"/>
<dbReference type="AlphaFoldDB" id="C7MMJ7"/>
<keyword evidence="3" id="KW-1185">Reference proteome</keyword>
<feature type="transmembrane region" description="Helical" evidence="1">
    <location>
        <begin position="150"/>
        <end position="173"/>
    </location>
</feature>
<dbReference type="Proteomes" id="UP000000954">
    <property type="component" value="Chromosome"/>
</dbReference>
<name>C7MMJ7_CRYCD</name>
<dbReference type="EMBL" id="CP001682">
    <property type="protein sequence ID" value="ACU94137.1"/>
    <property type="molecule type" value="Genomic_DNA"/>
</dbReference>
<keyword evidence="1" id="KW-1133">Transmembrane helix</keyword>
<feature type="transmembrane region" description="Helical" evidence="1">
    <location>
        <begin position="40"/>
        <end position="61"/>
    </location>
</feature>
<gene>
    <name evidence="2" type="ordered locus">Ccur_04140</name>
</gene>
<accession>C7MMJ7</accession>
<protein>
    <recommendedName>
        <fullName evidence="4">Lantibiotic protection ABC transporter permease subunit, MutE/EpiE family</fullName>
    </recommendedName>
</protein>
<evidence type="ECO:0000256" key="1">
    <source>
        <dbReference type="SAM" id="Phobius"/>
    </source>
</evidence>
<dbReference type="InterPro" id="IPR021205">
    <property type="entry name" value="Lanti_perm_SpaE/MutE/EpiE-like"/>
</dbReference>
<dbReference type="HOGENOM" id="CLU_077103_1_0_11"/>